<keyword evidence="3 5" id="KW-0238">DNA-binding</keyword>
<dbReference type="InterPro" id="IPR002104">
    <property type="entry name" value="Integrase_catalytic"/>
</dbReference>
<dbReference type="Proteomes" id="UP000255008">
    <property type="component" value="Unassembled WGS sequence"/>
</dbReference>
<dbReference type="PANTHER" id="PTHR30629:SF2">
    <property type="entry name" value="PROPHAGE INTEGRASE INTS-RELATED"/>
    <property type="match status" value="1"/>
</dbReference>
<dbReference type="Gene3D" id="1.10.150.130">
    <property type="match status" value="1"/>
</dbReference>
<feature type="domain" description="Core-binding (CB)" evidence="7">
    <location>
        <begin position="1"/>
        <end position="78"/>
    </location>
</feature>
<dbReference type="GO" id="GO:0006310">
    <property type="term" value="P:DNA recombination"/>
    <property type="evidence" value="ECO:0007669"/>
    <property type="project" value="UniProtKB-KW"/>
</dbReference>
<feature type="domain" description="Tyr recombinase" evidence="6">
    <location>
        <begin position="100"/>
        <end position="279"/>
    </location>
</feature>
<dbReference type="GO" id="GO:0015074">
    <property type="term" value="P:DNA integration"/>
    <property type="evidence" value="ECO:0007669"/>
    <property type="project" value="UniProtKB-KW"/>
</dbReference>
<name>A0AAJ4ZNI8_9RALS</name>
<dbReference type="RefSeq" id="WP_115044125.1">
    <property type="nucleotide sequence ID" value="NZ_BAAAEC010000010.1"/>
</dbReference>
<comment type="caution">
    <text evidence="8">The sequence shown here is derived from an EMBL/GenBank/DDBJ whole genome shotgun (WGS) entry which is preliminary data.</text>
</comment>
<gene>
    <name evidence="8" type="primary">xerC_3</name>
    <name evidence="8" type="ORF">NCTC10894_03018</name>
</gene>
<dbReference type="InterPro" id="IPR010998">
    <property type="entry name" value="Integrase_recombinase_N"/>
</dbReference>
<dbReference type="InterPro" id="IPR013762">
    <property type="entry name" value="Integrase-like_cat_sf"/>
</dbReference>
<dbReference type="InterPro" id="IPR011010">
    <property type="entry name" value="DNA_brk_join_enz"/>
</dbReference>
<evidence type="ECO:0000259" key="6">
    <source>
        <dbReference type="PROSITE" id="PS51898"/>
    </source>
</evidence>
<comment type="similarity">
    <text evidence="1">Belongs to the 'phage' integrase family.</text>
</comment>
<dbReference type="EMBL" id="UGVE01000001">
    <property type="protein sequence ID" value="SUD98627.1"/>
    <property type="molecule type" value="Genomic_DNA"/>
</dbReference>
<dbReference type="SUPFAM" id="SSF56349">
    <property type="entry name" value="DNA breaking-rejoining enzymes"/>
    <property type="match status" value="1"/>
</dbReference>
<proteinExistence type="inferred from homology"/>
<sequence>MTFEDVIGIYMSSVAHRSRQRDFYSLQRLQPHFGGMPIVDLKRAHVRAYVQRRTVDGVKPATVNRELKLLSAAINYVRIEHDRPELPNPAQRLGIGEGEGRVRWITISEASALCEAAERHARRPHLAAFIRLALNTGCRKSELIKLEWARVIFERRLLLLGADHTKSARRRSVPLNDAAIDALRELLAWRNRHAPGNPWVFATKAGKRITTFQKGFAAAVQRAGIVDFRIHDMRHTCASWLVMAGTPLEVVRDLLGHSSVTVTERYAHLAPEQLHGAVQRLLPF</sequence>
<evidence type="ECO:0000313" key="8">
    <source>
        <dbReference type="EMBL" id="SUD98627.1"/>
    </source>
</evidence>
<dbReference type="InterPro" id="IPR044068">
    <property type="entry name" value="CB"/>
</dbReference>
<protein>
    <submittedName>
        <fullName evidence="8">Tyrosine recombinase XerC</fullName>
    </submittedName>
</protein>
<evidence type="ECO:0000256" key="4">
    <source>
        <dbReference type="ARBA" id="ARBA00023172"/>
    </source>
</evidence>
<dbReference type="PROSITE" id="PS51900">
    <property type="entry name" value="CB"/>
    <property type="match status" value="1"/>
</dbReference>
<dbReference type="CDD" id="cd00796">
    <property type="entry name" value="INT_Rci_Hp1_C"/>
    <property type="match status" value="1"/>
</dbReference>
<dbReference type="InterPro" id="IPR050808">
    <property type="entry name" value="Phage_Integrase"/>
</dbReference>
<organism evidence="8 9">
    <name type="scientific">Ralstonia mannitolilytica</name>
    <dbReference type="NCBI Taxonomy" id="105219"/>
    <lineage>
        <taxon>Bacteria</taxon>
        <taxon>Pseudomonadati</taxon>
        <taxon>Pseudomonadota</taxon>
        <taxon>Betaproteobacteria</taxon>
        <taxon>Burkholderiales</taxon>
        <taxon>Burkholderiaceae</taxon>
        <taxon>Ralstonia</taxon>
    </lineage>
</organism>
<reference evidence="8 9" key="1">
    <citation type="submission" date="2018-06" db="EMBL/GenBank/DDBJ databases">
        <authorList>
            <consortium name="Pathogen Informatics"/>
            <person name="Doyle S."/>
        </authorList>
    </citation>
    <scope>NUCLEOTIDE SEQUENCE [LARGE SCALE GENOMIC DNA]</scope>
    <source>
        <strain evidence="8 9">NCTC10894</strain>
    </source>
</reference>
<evidence type="ECO:0000259" key="7">
    <source>
        <dbReference type="PROSITE" id="PS51900"/>
    </source>
</evidence>
<evidence type="ECO:0000313" key="9">
    <source>
        <dbReference type="Proteomes" id="UP000255008"/>
    </source>
</evidence>
<accession>A0AAJ4ZNI8</accession>
<keyword evidence="4" id="KW-0233">DNA recombination</keyword>
<dbReference type="PANTHER" id="PTHR30629">
    <property type="entry name" value="PROPHAGE INTEGRASE"/>
    <property type="match status" value="1"/>
</dbReference>
<dbReference type="Gene3D" id="1.10.443.10">
    <property type="entry name" value="Intergrase catalytic core"/>
    <property type="match status" value="1"/>
</dbReference>
<evidence type="ECO:0000256" key="3">
    <source>
        <dbReference type="ARBA" id="ARBA00023125"/>
    </source>
</evidence>
<evidence type="ECO:0000256" key="1">
    <source>
        <dbReference type="ARBA" id="ARBA00008857"/>
    </source>
</evidence>
<evidence type="ECO:0000256" key="5">
    <source>
        <dbReference type="PROSITE-ProRule" id="PRU01248"/>
    </source>
</evidence>
<keyword evidence="2" id="KW-0229">DNA integration</keyword>
<dbReference type="Pfam" id="PF00589">
    <property type="entry name" value="Phage_integrase"/>
    <property type="match status" value="1"/>
</dbReference>
<dbReference type="PROSITE" id="PS51898">
    <property type="entry name" value="TYR_RECOMBINASE"/>
    <property type="match status" value="1"/>
</dbReference>
<dbReference type="AlphaFoldDB" id="A0AAJ4ZNI8"/>
<evidence type="ECO:0000256" key="2">
    <source>
        <dbReference type="ARBA" id="ARBA00022908"/>
    </source>
</evidence>
<dbReference type="GO" id="GO:0003677">
    <property type="term" value="F:DNA binding"/>
    <property type="evidence" value="ECO:0007669"/>
    <property type="project" value="UniProtKB-UniRule"/>
</dbReference>